<evidence type="ECO:0000259" key="18">
    <source>
        <dbReference type="PROSITE" id="PS52012"/>
    </source>
</evidence>
<keyword evidence="4" id="KW-1003">Cell membrane</keyword>
<comment type="similarity">
    <text evidence="3">Belongs to the RBT5 family.</text>
</comment>
<dbReference type="EMBL" id="JBFXLS010000019">
    <property type="protein sequence ID" value="KAL2828683.1"/>
    <property type="molecule type" value="Genomic_DNA"/>
</dbReference>
<keyword evidence="12 15" id="KW-1015">Disulfide bond</keyword>
<feature type="signal peptide" evidence="17">
    <location>
        <begin position="1"/>
        <end position="19"/>
    </location>
</feature>
<feature type="domain" description="CFEM" evidence="18">
    <location>
        <begin position="1"/>
        <end position="111"/>
    </location>
</feature>
<organism evidence="19 20">
    <name type="scientific">Aspergillus cavernicola</name>
    <dbReference type="NCBI Taxonomy" id="176166"/>
    <lineage>
        <taxon>Eukaryota</taxon>
        <taxon>Fungi</taxon>
        <taxon>Dikarya</taxon>
        <taxon>Ascomycota</taxon>
        <taxon>Pezizomycotina</taxon>
        <taxon>Eurotiomycetes</taxon>
        <taxon>Eurotiomycetidae</taxon>
        <taxon>Eurotiales</taxon>
        <taxon>Aspergillaceae</taxon>
        <taxon>Aspergillus</taxon>
        <taxon>Aspergillus subgen. Nidulantes</taxon>
    </lineage>
</organism>
<keyword evidence="10 15" id="KW-0408">Iron</keyword>
<evidence type="ECO:0000256" key="6">
    <source>
        <dbReference type="ARBA" id="ARBA00022617"/>
    </source>
</evidence>
<feature type="compositionally biased region" description="Low complexity" evidence="16">
    <location>
        <begin position="99"/>
        <end position="152"/>
    </location>
</feature>
<evidence type="ECO:0000256" key="2">
    <source>
        <dbReference type="ARBA" id="ARBA00004613"/>
    </source>
</evidence>
<reference evidence="19 20" key="1">
    <citation type="submission" date="2024-07" db="EMBL/GenBank/DDBJ databases">
        <title>Section-level genome sequencing and comparative genomics of Aspergillus sections Usti and Cavernicolus.</title>
        <authorList>
            <consortium name="Lawrence Berkeley National Laboratory"/>
            <person name="Nybo J.L."/>
            <person name="Vesth T.C."/>
            <person name="Theobald S."/>
            <person name="Frisvad J.C."/>
            <person name="Larsen T.O."/>
            <person name="Kjaerboelling I."/>
            <person name="Rothschild-Mancinelli K."/>
            <person name="Lyhne E.K."/>
            <person name="Kogle M.E."/>
            <person name="Barry K."/>
            <person name="Clum A."/>
            <person name="Na H."/>
            <person name="Ledsgaard L."/>
            <person name="Lin J."/>
            <person name="Lipzen A."/>
            <person name="Kuo A."/>
            <person name="Riley R."/>
            <person name="Mondo S."/>
            <person name="LaButti K."/>
            <person name="Haridas S."/>
            <person name="Pangalinan J."/>
            <person name="Salamov A.A."/>
            <person name="Simmons B.A."/>
            <person name="Magnuson J.K."/>
            <person name="Chen J."/>
            <person name="Drula E."/>
            <person name="Henrissat B."/>
            <person name="Wiebenga A."/>
            <person name="Lubbers R.J."/>
            <person name="Gomes A.C."/>
            <person name="Makela M.R."/>
            <person name="Stajich J."/>
            <person name="Grigoriev I.V."/>
            <person name="Mortensen U.H."/>
            <person name="De vries R.P."/>
            <person name="Baker S.E."/>
            <person name="Andersen M.R."/>
        </authorList>
    </citation>
    <scope>NUCLEOTIDE SEQUENCE [LARGE SCALE GENOMIC DNA]</scope>
    <source>
        <strain evidence="19 20">CBS 600.67</strain>
    </source>
</reference>
<evidence type="ECO:0000256" key="15">
    <source>
        <dbReference type="PROSITE-ProRule" id="PRU01356"/>
    </source>
</evidence>
<protein>
    <recommendedName>
        <fullName evidence="18">CFEM domain-containing protein</fullName>
    </recommendedName>
</protein>
<dbReference type="PANTHER" id="PTHR37928:SF2">
    <property type="entry name" value="GPI ANCHORED CFEM DOMAIN PROTEIN (AFU_ORTHOLOGUE AFUA_6G10580)"/>
    <property type="match status" value="1"/>
</dbReference>
<evidence type="ECO:0000256" key="3">
    <source>
        <dbReference type="ARBA" id="ARBA00010031"/>
    </source>
</evidence>
<evidence type="ECO:0000313" key="19">
    <source>
        <dbReference type="EMBL" id="KAL2828683.1"/>
    </source>
</evidence>
<feature type="disulfide bond" evidence="15">
    <location>
        <begin position="50"/>
        <end position="83"/>
    </location>
</feature>
<keyword evidence="11" id="KW-0472">Membrane</keyword>
<keyword evidence="6 15" id="KW-0349">Heme</keyword>
<evidence type="ECO:0000256" key="1">
    <source>
        <dbReference type="ARBA" id="ARBA00004609"/>
    </source>
</evidence>
<keyword evidence="20" id="KW-1185">Reference proteome</keyword>
<keyword evidence="8 15" id="KW-0479">Metal-binding</keyword>
<evidence type="ECO:0000256" key="8">
    <source>
        <dbReference type="ARBA" id="ARBA00022723"/>
    </source>
</evidence>
<evidence type="ECO:0000256" key="12">
    <source>
        <dbReference type="ARBA" id="ARBA00023157"/>
    </source>
</evidence>
<evidence type="ECO:0000256" key="13">
    <source>
        <dbReference type="ARBA" id="ARBA00023180"/>
    </source>
</evidence>
<evidence type="ECO:0000256" key="4">
    <source>
        <dbReference type="ARBA" id="ARBA00022475"/>
    </source>
</evidence>
<comment type="caution">
    <text evidence="19">The sequence shown here is derived from an EMBL/GenBank/DDBJ whole genome shotgun (WGS) entry which is preliminary data.</text>
</comment>
<evidence type="ECO:0000256" key="9">
    <source>
        <dbReference type="ARBA" id="ARBA00022729"/>
    </source>
</evidence>
<evidence type="ECO:0000256" key="10">
    <source>
        <dbReference type="ARBA" id="ARBA00023004"/>
    </source>
</evidence>
<feature type="region of interest" description="Disordered" evidence="16">
    <location>
        <begin position="96"/>
        <end position="156"/>
    </location>
</feature>
<evidence type="ECO:0000256" key="17">
    <source>
        <dbReference type="SAM" id="SignalP"/>
    </source>
</evidence>
<dbReference type="PANTHER" id="PTHR37928">
    <property type="entry name" value="CFEM DOMAIN PROTEIN (AFU_ORTHOLOGUE AFUA_6G14090)"/>
    <property type="match status" value="1"/>
</dbReference>
<keyword evidence="13" id="KW-0325">Glycoprotein</keyword>
<dbReference type="Proteomes" id="UP001610335">
    <property type="component" value="Unassembled WGS sequence"/>
</dbReference>
<gene>
    <name evidence="19" type="ORF">BDW59DRAFT_159481</name>
</gene>
<keyword evidence="9 17" id="KW-0732">Signal</keyword>
<comment type="caution">
    <text evidence="15">Lacks conserved residue(s) required for the propagation of feature annotation.</text>
</comment>
<comment type="subcellular location">
    <subcellularLocation>
        <location evidence="1">Cell membrane</location>
        <topology evidence="1">Lipid-anchor</topology>
        <topology evidence="1">GPI-anchor</topology>
    </subcellularLocation>
    <subcellularLocation>
        <location evidence="2">Secreted</location>
    </subcellularLocation>
</comment>
<dbReference type="Pfam" id="PF05730">
    <property type="entry name" value="CFEM"/>
    <property type="match status" value="1"/>
</dbReference>
<dbReference type="InterPro" id="IPR051735">
    <property type="entry name" value="CFEM_domain"/>
</dbReference>
<evidence type="ECO:0000256" key="11">
    <source>
        <dbReference type="ARBA" id="ARBA00023136"/>
    </source>
</evidence>
<evidence type="ECO:0000256" key="7">
    <source>
        <dbReference type="ARBA" id="ARBA00022622"/>
    </source>
</evidence>
<dbReference type="PROSITE" id="PS52012">
    <property type="entry name" value="CFEM"/>
    <property type="match status" value="1"/>
</dbReference>
<name>A0ABR4ILP0_9EURO</name>
<evidence type="ECO:0000256" key="5">
    <source>
        <dbReference type="ARBA" id="ARBA00022525"/>
    </source>
</evidence>
<evidence type="ECO:0000313" key="20">
    <source>
        <dbReference type="Proteomes" id="UP001610335"/>
    </source>
</evidence>
<proteinExistence type="inferred from homology"/>
<sequence>MKLQFLALALVACLSSAAAQGMPGLPACAQDCATGAIPDACGLIDVECICAERTFIDDMACCVGKSCQPEDQDAALEFANGICGGAGITDLPQSATCRGDSTSTTTATDTTSDEATTTTSSGSSPSEAATTTTDGELSSSETITETPTSSETAAGPEQTDGAALLLGKEVSLLAGIAAGVAFLM</sequence>
<evidence type="ECO:0000256" key="14">
    <source>
        <dbReference type="ARBA" id="ARBA00023288"/>
    </source>
</evidence>
<dbReference type="InterPro" id="IPR008427">
    <property type="entry name" value="Extracellular_membr_CFEM_dom"/>
</dbReference>
<feature type="disulfide bond" evidence="15">
    <location>
        <begin position="41"/>
        <end position="48"/>
    </location>
</feature>
<feature type="chain" id="PRO_5045084885" description="CFEM domain-containing protein" evidence="17">
    <location>
        <begin position="20"/>
        <end position="184"/>
    </location>
</feature>
<keyword evidence="5" id="KW-0964">Secreted</keyword>
<feature type="binding site" description="axial binding residue" evidence="15">
    <location>
        <position position="45"/>
    </location>
    <ligand>
        <name>heme</name>
        <dbReference type="ChEBI" id="CHEBI:30413"/>
    </ligand>
    <ligandPart>
        <name>Fe</name>
        <dbReference type="ChEBI" id="CHEBI:18248"/>
    </ligandPart>
</feature>
<accession>A0ABR4ILP0</accession>
<evidence type="ECO:0000256" key="16">
    <source>
        <dbReference type="SAM" id="MobiDB-lite"/>
    </source>
</evidence>
<keyword evidence="7" id="KW-0336">GPI-anchor</keyword>
<keyword evidence="14" id="KW-0449">Lipoprotein</keyword>